<dbReference type="GO" id="GO:0030638">
    <property type="term" value="P:polyketide metabolic process"/>
    <property type="evidence" value="ECO:0007669"/>
    <property type="project" value="InterPro"/>
</dbReference>
<evidence type="ECO:0008006" key="3">
    <source>
        <dbReference type="Google" id="ProtNLM"/>
    </source>
</evidence>
<name>E8KG38_9PAST</name>
<protein>
    <recommendedName>
        <fullName evidence="3">SnoaL-like polyketide cyclase</fullName>
    </recommendedName>
</protein>
<gene>
    <name evidence="1" type="ORF">HMPREF0027_0805</name>
</gene>
<comment type="caution">
    <text evidence="1">The sequence shown here is derived from an EMBL/GenBank/DDBJ whole genome shotgun (WGS) entry which is preliminary data.</text>
</comment>
<dbReference type="Pfam" id="PF07366">
    <property type="entry name" value="SnoaL"/>
    <property type="match status" value="1"/>
</dbReference>
<dbReference type="HOGENOM" id="CLU_100997_5_2_6"/>
<dbReference type="InterPro" id="IPR009959">
    <property type="entry name" value="Cyclase_SnoaL-like"/>
</dbReference>
<evidence type="ECO:0000313" key="1">
    <source>
        <dbReference type="EMBL" id="EFX92162.1"/>
    </source>
</evidence>
<dbReference type="Proteomes" id="UP000005467">
    <property type="component" value="Unassembled WGS sequence"/>
</dbReference>
<dbReference type="PANTHER" id="PTHR38436:SF1">
    <property type="entry name" value="ESTER CYCLASE"/>
    <property type="match status" value="1"/>
</dbReference>
<keyword evidence="2" id="KW-1185">Reference proteome</keyword>
<evidence type="ECO:0000313" key="2">
    <source>
        <dbReference type="Proteomes" id="UP000005467"/>
    </source>
</evidence>
<proteinExistence type="predicted"/>
<dbReference type="PANTHER" id="PTHR38436">
    <property type="entry name" value="POLYKETIDE CYCLASE SNOAL-LIKE DOMAIN"/>
    <property type="match status" value="1"/>
</dbReference>
<accession>E8KG38</accession>
<dbReference type="EMBL" id="AEVG01000055">
    <property type="protein sequence ID" value="EFX92162.1"/>
    <property type="molecule type" value="Genomic_DNA"/>
</dbReference>
<dbReference type="SUPFAM" id="SSF54427">
    <property type="entry name" value="NTF2-like"/>
    <property type="match status" value="1"/>
</dbReference>
<organism evidence="1 2">
    <name type="scientific">Actinobacillus ureae ATCC 25976</name>
    <dbReference type="NCBI Taxonomy" id="887324"/>
    <lineage>
        <taxon>Bacteria</taxon>
        <taxon>Pseudomonadati</taxon>
        <taxon>Pseudomonadota</taxon>
        <taxon>Gammaproteobacteria</taxon>
        <taxon>Pasteurellales</taxon>
        <taxon>Pasteurellaceae</taxon>
        <taxon>Actinobacillus</taxon>
    </lineage>
</organism>
<reference evidence="1 2" key="1">
    <citation type="submission" date="2011-01" db="EMBL/GenBank/DDBJ databases">
        <authorList>
            <person name="Muzny D."/>
            <person name="Qin X."/>
            <person name="Deng J."/>
            <person name="Jiang H."/>
            <person name="Liu Y."/>
            <person name="Qu J."/>
            <person name="Song X.-Z."/>
            <person name="Zhang L."/>
            <person name="Thornton R."/>
            <person name="Coyle M."/>
            <person name="Francisco L."/>
            <person name="Jackson L."/>
            <person name="Javaid M."/>
            <person name="Korchina V."/>
            <person name="Kovar C."/>
            <person name="Mata R."/>
            <person name="Mathew T."/>
            <person name="Ngo R."/>
            <person name="Nguyen L."/>
            <person name="Nguyen N."/>
            <person name="Okwuonu G."/>
            <person name="Ongeri F."/>
            <person name="Pham C."/>
            <person name="Simmons D."/>
            <person name="Wilczek-Boney K."/>
            <person name="Hale W."/>
            <person name="Jakkamsetti A."/>
            <person name="Pham P."/>
            <person name="Ruth R."/>
            <person name="San Lucas F."/>
            <person name="Warren J."/>
            <person name="Zhang J."/>
            <person name="Zhao Z."/>
            <person name="Zhou C."/>
            <person name="Zhu D."/>
            <person name="Lee S."/>
            <person name="Bess C."/>
            <person name="Blankenburg K."/>
            <person name="Forbes L."/>
            <person name="Fu Q."/>
            <person name="Gubbala S."/>
            <person name="Hirani K."/>
            <person name="Jayaseelan J.C."/>
            <person name="Lara F."/>
            <person name="Munidasa M."/>
            <person name="Palculict T."/>
            <person name="Patil S."/>
            <person name="Pu L.-L."/>
            <person name="Saada N."/>
            <person name="Tang L."/>
            <person name="Weissenberger G."/>
            <person name="Zhu Y."/>
            <person name="Hemphill L."/>
            <person name="Shang Y."/>
            <person name="Youmans B."/>
            <person name="Ayvaz T."/>
            <person name="Ross M."/>
            <person name="Santibanez J."/>
            <person name="Aqrawi P."/>
            <person name="Gross S."/>
            <person name="Joshi V."/>
            <person name="Fowler G."/>
            <person name="Nazareth L."/>
            <person name="Reid J."/>
            <person name="Worley K."/>
            <person name="Petrosino J."/>
            <person name="Highlander S."/>
            <person name="Gibbs R."/>
        </authorList>
    </citation>
    <scope>NUCLEOTIDE SEQUENCE [LARGE SCALE GENOMIC DNA]</scope>
    <source>
        <strain evidence="1 2">ATCC 25976</strain>
    </source>
</reference>
<dbReference type="Gene3D" id="3.10.450.50">
    <property type="match status" value="1"/>
</dbReference>
<dbReference type="AlphaFoldDB" id="E8KG38"/>
<dbReference type="RefSeq" id="WP_005622351.1">
    <property type="nucleotide sequence ID" value="NZ_GL831080.1"/>
</dbReference>
<sequence>MSQLDLNALITRLETAINTADEKLLNELVDETAPFYTPVSPDPIYGATGFLAVVNLMRASFPDVQWKKEETIVQDHKSAVRWTCSGTHQHEFMGIPATGKHFSIRVMNFYTFNPQGKIISDIAAEGMIGIVRAIGLLS</sequence>
<dbReference type="InterPro" id="IPR032710">
    <property type="entry name" value="NTF2-like_dom_sf"/>
</dbReference>